<feature type="transmembrane region" description="Helical" evidence="1">
    <location>
        <begin position="263"/>
        <end position="284"/>
    </location>
</feature>
<feature type="transmembrane region" description="Helical" evidence="1">
    <location>
        <begin position="105"/>
        <end position="126"/>
    </location>
</feature>
<accession>A0ABV6BU94</accession>
<keyword evidence="1" id="KW-0812">Transmembrane</keyword>
<dbReference type="EMBL" id="JBHLYW010000011">
    <property type="protein sequence ID" value="MFC0079006.1"/>
    <property type="molecule type" value="Genomic_DNA"/>
</dbReference>
<feature type="transmembrane region" description="Helical" evidence="1">
    <location>
        <begin position="224"/>
        <end position="243"/>
    </location>
</feature>
<name>A0ABV6BU94_9FLAO</name>
<comment type="caution">
    <text evidence="2">The sequence shown here is derived from an EMBL/GenBank/DDBJ whole genome shotgun (WGS) entry which is preliminary data.</text>
</comment>
<feature type="transmembrane region" description="Helical" evidence="1">
    <location>
        <begin position="338"/>
        <end position="356"/>
    </location>
</feature>
<evidence type="ECO:0000313" key="2">
    <source>
        <dbReference type="EMBL" id="MFC0079006.1"/>
    </source>
</evidence>
<feature type="transmembrane region" description="Helical" evidence="1">
    <location>
        <begin position="138"/>
        <end position="156"/>
    </location>
</feature>
<organism evidence="2 3">
    <name type="scientific">Flavobacterium procerum</name>
    <dbReference type="NCBI Taxonomy" id="1455569"/>
    <lineage>
        <taxon>Bacteria</taxon>
        <taxon>Pseudomonadati</taxon>
        <taxon>Bacteroidota</taxon>
        <taxon>Flavobacteriia</taxon>
        <taxon>Flavobacteriales</taxon>
        <taxon>Flavobacteriaceae</taxon>
        <taxon>Flavobacterium</taxon>
    </lineage>
</organism>
<protein>
    <recommendedName>
        <fullName evidence="4">Beta-carotene 15,15'-monooxygenase</fullName>
    </recommendedName>
</protein>
<feature type="transmembrane region" description="Helical" evidence="1">
    <location>
        <begin position="176"/>
        <end position="201"/>
    </location>
</feature>
<keyword evidence="1" id="KW-0472">Membrane</keyword>
<sequence length="469" mass="55697">MTEIFSESQKKALKSSWILAVLIAFFSCSNYFISFYGPETTLLDKIYRVQDWLLHSLLFSWYFYKNDLIKKGIIIQLLFMPYSILRDDLYLTIDYYLDIDTGSTIRLIIHFVTFIIPIVYFSVSYFKNEKHNTGLSKLKAFSLQIILSLILSYTIESDVDQFYNYLSFAGDSPYKQDIIVCFILLLVSIKTVLVLISYFYISNRIYFRKKIINPIDVQPISSSFFKWGFITSYTILLISIINLGRNALSISFFAFDDIEFTQVLFFLSSFFVLFVSGRFLGNLIQYRNYSLKKYFGIINSLSLLPIFNLISFFILLFSKKNNETIENYINKLKTKRNIHLLIYCSLAVLLICYGYFSKEAEYRDTKDFYKIPILITAVILLTRFRITTKIIPFVIVLISYFEDLKEIFDFTKGYLFFIQDKIFSFLWLALISVCMVYYVFYYIIHKSFYTEYFQDQDKIQFEENIKQFQ</sequence>
<keyword evidence="1" id="KW-1133">Transmembrane helix</keyword>
<proteinExistence type="predicted"/>
<reference evidence="2 3" key="1">
    <citation type="submission" date="2024-09" db="EMBL/GenBank/DDBJ databases">
        <authorList>
            <person name="Sun Q."/>
            <person name="Mori K."/>
        </authorList>
    </citation>
    <scope>NUCLEOTIDE SEQUENCE [LARGE SCALE GENOMIC DNA]</scope>
    <source>
        <strain evidence="2 3">CGMCC 1.12926</strain>
    </source>
</reference>
<feature type="transmembrane region" description="Helical" evidence="1">
    <location>
        <begin position="421"/>
        <end position="444"/>
    </location>
</feature>
<dbReference type="RefSeq" id="WP_379683554.1">
    <property type="nucleotide sequence ID" value="NZ_JBHLYW010000011.1"/>
</dbReference>
<keyword evidence="3" id="KW-1185">Reference proteome</keyword>
<feature type="transmembrane region" description="Helical" evidence="1">
    <location>
        <begin position="12"/>
        <end position="33"/>
    </location>
</feature>
<gene>
    <name evidence="2" type="ORF">ACFFLS_18300</name>
</gene>
<evidence type="ECO:0000313" key="3">
    <source>
        <dbReference type="Proteomes" id="UP001589734"/>
    </source>
</evidence>
<feature type="transmembrane region" description="Helical" evidence="1">
    <location>
        <begin position="296"/>
        <end position="318"/>
    </location>
</feature>
<feature type="transmembrane region" description="Helical" evidence="1">
    <location>
        <begin position="368"/>
        <end position="401"/>
    </location>
</feature>
<evidence type="ECO:0008006" key="4">
    <source>
        <dbReference type="Google" id="ProtNLM"/>
    </source>
</evidence>
<dbReference type="Proteomes" id="UP001589734">
    <property type="component" value="Unassembled WGS sequence"/>
</dbReference>
<evidence type="ECO:0000256" key="1">
    <source>
        <dbReference type="SAM" id="Phobius"/>
    </source>
</evidence>